<dbReference type="Proteomes" id="UP000250235">
    <property type="component" value="Unassembled WGS sequence"/>
</dbReference>
<evidence type="ECO:0000256" key="1">
    <source>
        <dbReference type="SAM" id="Coils"/>
    </source>
</evidence>
<accession>A0A2Z7C7K7</accession>
<keyword evidence="4" id="KW-1185">Reference proteome</keyword>
<evidence type="ECO:0000313" key="4">
    <source>
        <dbReference type="Proteomes" id="UP000250235"/>
    </source>
</evidence>
<gene>
    <name evidence="3" type="ORF">F511_17478</name>
</gene>
<organism evidence="3 4">
    <name type="scientific">Dorcoceras hygrometricum</name>
    <dbReference type="NCBI Taxonomy" id="472368"/>
    <lineage>
        <taxon>Eukaryota</taxon>
        <taxon>Viridiplantae</taxon>
        <taxon>Streptophyta</taxon>
        <taxon>Embryophyta</taxon>
        <taxon>Tracheophyta</taxon>
        <taxon>Spermatophyta</taxon>
        <taxon>Magnoliopsida</taxon>
        <taxon>eudicotyledons</taxon>
        <taxon>Gunneridae</taxon>
        <taxon>Pentapetalae</taxon>
        <taxon>asterids</taxon>
        <taxon>lamiids</taxon>
        <taxon>Lamiales</taxon>
        <taxon>Gesneriaceae</taxon>
        <taxon>Didymocarpoideae</taxon>
        <taxon>Trichosporeae</taxon>
        <taxon>Loxocarpinae</taxon>
        <taxon>Dorcoceras</taxon>
    </lineage>
</organism>
<feature type="coiled-coil region" evidence="1">
    <location>
        <begin position="454"/>
        <end position="495"/>
    </location>
</feature>
<reference evidence="3 4" key="1">
    <citation type="journal article" date="2015" name="Proc. Natl. Acad. Sci. U.S.A.">
        <title>The resurrection genome of Boea hygrometrica: A blueprint for survival of dehydration.</title>
        <authorList>
            <person name="Xiao L."/>
            <person name="Yang G."/>
            <person name="Zhang L."/>
            <person name="Yang X."/>
            <person name="Zhao S."/>
            <person name="Ji Z."/>
            <person name="Zhou Q."/>
            <person name="Hu M."/>
            <person name="Wang Y."/>
            <person name="Chen M."/>
            <person name="Xu Y."/>
            <person name="Jin H."/>
            <person name="Xiao X."/>
            <person name="Hu G."/>
            <person name="Bao F."/>
            <person name="Hu Y."/>
            <person name="Wan P."/>
            <person name="Li L."/>
            <person name="Deng X."/>
            <person name="Kuang T."/>
            <person name="Xiang C."/>
            <person name="Zhu J.K."/>
            <person name="Oliver M.J."/>
            <person name="He Y."/>
        </authorList>
    </citation>
    <scope>NUCLEOTIDE SEQUENCE [LARGE SCALE GENOMIC DNA]</scope>
    <source>
        <strain evidence="4">cv. XS01</strain>
    </source>
</reference>
<evidence type="ECO:0000256" key="2">
    <source>
        <dbReference type="SAM" id="MobiDB-lite"/>
    </source>
</evidence>
<feature type="region of interest" description="Disordered" evidence="2">
    <location>
        <begin position="1"/>
        <end position="46"/>
    </location>
</feature>
<sequence length="541" mass="60079">MKNLRRQPRNATPSATRGRAQHRAPIARPARNQRPSRTAASGAALPAAGHHRAILRDAAASEAATLGRSMCNNLRGLLCDAAPSSSHHARPARMIAARASPAVNKKRTKSGKAAQKEEALALTAIAQEVVPLQIIAPFSAVPAETESVMENVAQEQRVEITVEVVHEIIAQIISETADMEQMRGNHICDMLSALHRVVLEELRTQMQVHGLTWERTCYSSLFEGDKRDRGAVIARSNTSTRSLCWLRTKIMVNGSWVIQEANDLWKRLPKKTVPLTIELSRQRQFDDTLAPPVGTFNWCKILAVVSNEEVRDVTVDQTEFCGTFRRGLDVQIVLSYSSSSSSCSRELMDFHVNSPSNEETSVTQFDSLVDPPVGTNTPVDQISLPTAPTTYAVESFTALRASISRIFVNHEKASRRLGDSQSEILFKIDHLEKTFVDALTQQDLAFRSLFKSVRQEAQNQAEITSIELKVVRAQNVALMTDLADTRKEFQELKADFSNDILDFRAQAQENYNTLTTQLYELVDYINRGGNDKKGESSSRGP</sequence>
<evidence type="ECO:0000313" key="3">
    <source>
        <dbReference type="EMBL" id="KZV42874.1"/>
    </source>
</evidence>
<dbReference type="AlphaFoldDB" id="A0A2Z7C7K7"/>
<protein>
    <submittedName>
        <fullName evidence="3">Uncharacterized protein</fullName>
    </submittedName>
</protein>
<proteinExistence type="predicted"/>
<name>A0A2Z7C7K7_9LAMI</name>
<dbReference type="EMBL" id="KQ998943">
    <property type="protein sequence ID" value="KZV42874.1"/>
    <property type="molecule type" value="Genomic_DNA"/>
</dbReference>
<keyword evidence="1" id="KW-0175">Coiled coil</keyword>